<dbReference type="InterPro" id="IPR005511">
    <property type="entry name" value="SMP-30"/>
</dbReference>
<accession>A0A2A6FP85</accession>
<reference evidence="6" key="1">
    <citation type="submission" date="2017-03" db="EMBL/GenBank/DDBJ databases">
        <authorList>
            <person name="Lund M.B."/>
        </authorList>
    </citation>
    <scope>NUCLEOTIDE SEQUENCE [LARGE SCALE GENOMIC DNA]</scope>
</reference>
<proteinExistence type="inferred from homology"/>
<protein>
    <recommendedName>
        <fullName evidence="4">SMP-30/Gluconolactonase/LRE-like region domain-containing protein</fullName>
    </recommendedName>
</protein>
<dbReference type="Gene3D" id="2.120.10.30">
    <property type="entry name" value="TolB, C-terminal domain"/>
    <property type="match status" value="1"/>
</dbReference>
<feature type="binding site" evidence="3">
    <location>
        <position position="112"/>
    </location>
    <ligand>
        <name>substrate</name>
    </ligand>
</feature>
<dbReference type="EMBL" id="NAEP01000052">
    <property type="protein sequence ID" value="PDQ34497.1"/>
    <property type="molecule type" value="Genomic_DNA"/>
</dbReference>
<feature type="binding site" evidence="3">
    <location>
        <position position="206"/>
    </location>
    <ligand>
        <name>a divalent metal cation</name>
        <dbReference type="ChEBI" id="CHEBI:60240"/>
    </ligand>
</feature>
<feature type="binding site" evidence="3">
    <location>
        <position position="157"/>
    </location>
    <ligand>
        <name>a divalent metal cation</name>
        <dbReference type="ChEBI" id="CHEBI:60240"/>
    </ligand>
</feature>
<dbReference type="SUPFAM" id="SSF63829">
    <property type="entry name" value="Calcium-dependent phosphotriesterase"/>
    <property type="match status" value="1"/>
</dbReference>
<evidence type="ECO:0000256" key="1">
    <source>
        <dbReference type="ARBA" id="ARBA00008853"/>
    </source>
</evidence>
<comment type="similarity">
    <text evidence="1">Belongs to the SMP-30/CGR1 family.</text>
</comment>
<dbReference type="InterPro" id="IPR011042">
    <property type="entry name" value="6-blade_b-propeller_TolB-like"/>
</dbReference>
<feature type="binding site" evidence="3">
    <location>
        <position position="110"/>
    </location>
    <ligand>
        <name>substrate</name>
    </ligand>
</feature>
<gene>
    <name evidence="5" type="ORF">B5766_11265</name>
</gene>
<evidence type="ECO:0000313" key="5">
    <source>
        <dbReference type="EMBL" id="PDQ34497.1"/>
    </source>
</evidence>
<dbReference type="PRINTS" id="PR01790">
    <property type="entry name" value="SMP30FAMILY"/>
</dbReference>
<feature type="binding site" evidence="3">
    <location>
        <position position="130"/>
    </location>
    <ligand>
        <name>substrate</name>
    </ligand>
</feature>
<name>A0A2A6FP85_9MICO</name>
<dbReference type="Proteomes" id="UP000219994">
    <property type="component" value="Unassembled WGS sequence"/>
</dbReference>
<dbReference type="AlphaFoldDB" id="A0A2A6FP85"/>
<evidence type="ECO:0000256" key="3">
    <source>
        <dbReference type="PIRSR" id="PIRSR605511-2"/>
    </source>
</evidence>
<evidence type="ECO:0000313" key="6">
    <source>
        <dbReference type="Proteomes" id="UP000219994"/>
    </source>
</evidence>
<keyword evidence="3" id="KW-0862">Zinc</keyword>
<evidence type="ECO:0000256" key="2">
    <source>
        <dbReference type="PIRSR" id="PIRSR605511-1"/>
    </source>
</evidence>
<dbReference type="PANTHER" id="PTHR10907:SF47">
    <property type="entry name" value="REGUCALCIN"/>
    <property type="match status" value="1"/>
</dbReference>
<evidence type="ECO:0000259" key="4">
    <source>
        <dbReference type="Pfam" id="PF08450"/>
    </source>
</evidence>
<dbReference type="GO" id="GO:0019853">
    <property type="term" value="P:L-ascorbic acid biosynthetic process"/>
    <property type="evidence" value="ECO:0007669"/>
    <property type="project" value="TreeGrafter"/>
</dbReference>
<sequence length="299" mass="31994">MADTVNTWSADQIVPPISQHAEGPLWDERSGTLLWVDQYLGLVRSARPDGDRFRLGKQWPVGELIGAVVPRAEGGWLVAGGPGFLMLGADGLTMAVASVLPDPTVKPRMRMNDGKVDPLGRFWAGSMTLDKIPGSGALHLLAQGRMRTVLRGQTIPNGMAWTPDGGILYYIDTPERAVRRFRITGETELIDDGIAVRIAEGHGNPDGMCIDDEGMLWVALWGGRAVQRYRPDGQLIGRVDVPAAQVSSCAFGGADRGTLFITTSRENYSTAQRAADPEAGAIFAVRPGVSGPTAAAYAD</sequence>
<dbReference type="InterPro" id="IPR013658">
    <property type="entry name" value="SGL"/>
</dbReference>
<feature type="active site" description="Proton donor/acceptor" evidence="2">
    <location>
        <position position="206"/>
    </location>
</feature>
<dbReference type="GO" id="GO:0004341">
    <property type="term" value="F:gluconolactonase activity"/>
    <property type="evidence" value="ECO:0007669"/>
    <property type="project" value="TreeGrafter"/>
</dbReference>
<dbReference type="Pfam" id="PF08450">
    <property type="entry name" value="SGL"/>
    <property type="match status" value="1"/>
</dbReference>
<feature type="domain" description="SMP-30/Gluconolactonase/LRE-like region" evidence="4">
    <location>
        <begin position="21"/>
        <end position="264"/>
    </location>
</feature>
<comment type="cofactor">
    <cofactor evidence="3">
        <name>Zn(2+)</name>
        <dbReference type="ChEBI" id="CHEBI:29105"/>
    </cofactor>
    <text evidence="3">Binds 1 divalent metal cation per subunit.</text>
</comment>
<comment type="caution">
    <text evidence="5">The sequence shown here is derived from an EMBL/GenBank/DDBJ whole genome shotgun (WGS) entry which is preliminary data.</text>
</comment>
<dbReference type="GO" id="GO:0005509">
    <property type="term" value="F:calcium ion binding"/>
    <property type="evidence" value="ECO:0007669"/>
    <property type="project" value="TreeGrafter"/>
</dbReference>
<dbReference type="PANTHER" id="PTHR10907">
    <property type="entry name" value="REGUCALCIN"/>
    <property type="match status" value="1"/>
</dbReference>
<feature type="binding site" evidence="3">
    <location>
        <position position="22"/>
    </location>
    <ligand>
        <name>a divalent metal cation</name>
        <dbReference type="ChEBI" id="CHEBI:60240"/>
    </ligand>
</feature>
<organism evidence="5 6">
    <name type="scientific">Candidatus Lumbricidiphila eiseniae</name>
    <dbReference type="NCBI Taxonomy" id="1969409"/>
    <lineage>
        <taxon>Bacteria</taxon>
        <taxon>Bacillati</taxon>
        <taxon>Actinomycetota</taxon>
        <taxon>Actinomycetes</taxon>
        <taxon>Micrococcales</taxon>
        <taxon>Microbacteriaceae</taxon>
        <taxon>Candidatus Lumbricidiphila</taxon>
    </lineage>
</organism>
<keyword evidence="3" id="KW-0479">Metal-binding</keyword>